<dbReference type="SUPFAM" id="SSF103378">
    <property type="entry name" value="2-methylcitrate dehydratase PrpD"/>
    <property type="match status" value="1"/>
</dbReference>
<organism evidence="4 5">
    <name type="scientific">Citricoccus parietis</name>
    <dbReference type="NCBI Taxonomy" id="592307"/>
    <lineage>
        <taxon>Bacteria</taxon>
        <taxon>Bacillati</taxon>
        <taxon>Actinomycetota</taxon>
        <taxon>Actinomycetes</taxon>
        <taxon>Micrococcales</taxon>
        <taxon>Micrococcaceae</taxon>
        <taxon>Citricoccus</taxon>
    </lineage>
</organism>
<protein>
    <submittedName>
        <fullName evidence="4">MmgE/PrpD family protein</fullName>
    </submittedName>
</protein>
<name>A0ABV6F8C7_9MICC</name>
<reference evidence="4 5" key="1">
    <citation type="submission" date="2024-09" db="EMBL/GenBank/DDBJ databases">
        <authorList>
            <person name="Sun Q."/>
            <person name="Mori K."/>
        </authorList>
    </citation>
    <scope>NUCLEOTIDE SEQUENCE [LARGE SCALE GENOMIC DNA]</scope>
    <source>
        <strain evidence="4 5">CCM 7609</strain>
    </source>
</reference>
<proteinExistence type="inferred from homology"/>
<dbReference type="Gene3D" id="1.10.4100.10">
    <property type="entry name" value="2-methylcitrate dehydratase PrpD"/>
    <property type="match status" value="1"/>
</dbReference>
<evidence type="ECO:0000259" key="3">
    <source>
        <dbReference type="Pfam" id="PF19305"/>
    </source>
</evidence>
<dbReference type="InterPro" id="IPR042183">
    <property type="entry name" value="MmgE/PrpD_sf_1"/>
</dbReference>
<dbReference type="Gene3D" id="3.30.1330.120">
    <property type="entry name" value="2-methylcitrate dehydratase PrpD"/>
    <property type="match status" value="1"/>
</dbReference>
<dbReference type="InterPro" id="IPR042188">
    <property type="entry name" value="MmgE/PrpD_sf_2"/>
</dbReference>
<dbReference type="PANTHER" id="PTHR16943">
    <property type="entry name" value="2-METHYLCITRATE DEHYDRATASE-RELATED"/>
    <property type="match status" value="1"/>
</dbReference>
<comment type="similarity">
    <text evidence="1">Belongs to the PrpD family.</text>
</comment>
<gene>
    <name evidence="4" type="ORF">ACFFIO_14560</name>
</gene>
<dbReference type="RefSeq" id="WP_378042901.1">
    <property type="nucleotide sequence ID" value="NZ_JBHLWH010000042.1"/>
</dbReference>
<sequence length="500" mass="53478">MHDTQVDLTQQLAEFVAATRYEDLPVEVEEESRRLLLDTVGCALGAINTPSGRIALQHVESLGGSPNATVLGLDSKTSATNAAYANARLANVLDADDTFPTSTHFGNATVFSALALNEQFDGSDHDLLTAIAVGFDVGARIGSWMGAPFQVRDGEVVGWNELGGPPATVTWAAVGAAASSARLDSVQANHAFGLAGANSPQPTIRKWAEAPIQPMYKYADAGWCADTGVSAALLARLGSTGFLDILDGDNAFWRFYGSPTHEDDLLINGLGSDWQILNTTYKPWPCCRWIHHPLTAFSRLIDEHGLKAEEIESIVVRANPLALSEIFRSQQPADPLTAEFSHAHAMASMAYGIPSGPRWYEQEAMTAPHMVSFRERVTVEPEPSSANIAKWMGGGQWRGIPGGVEVVARGTRFVATADNALGDPWSESTLLSNEALVQKFLGMCGLDESQEEVSPRLAAHATECAEAILAADSAVGLSSWVADVANLSRSLRRTLIDAHA</sequence>
<keyword evidence="5" id="KW-1185">Reference proteome</keyword>
<feature type="domain" description="MmgE/PrpD C-terminal" evidence="3">
    <location>
        <begin position="284"/>
        <end position="452"/>
    </location>
</feature>
<dbReference type="InterPro" id="IPR005656">
    <property type="entry name" value="MmgE_PrpD"/>
</dbReference>
<dbReference type="InterPro" id="IPR036148">
    <property type="entry name" value="MmgE/PrpD_sf"/>
</dbReference>
<dbReference type="EMBL" id="JBHLWH010000042">
    <property type="protein sequence ID" value="MFC0249724.1"/>
    <property type="molecule type" value="Genomic_DNA"/>
</dbReference>
<dbReference type="PANTHER" id="PTHR16943:SF8">
    <property type="entry name" value="2-METHYLCITRATE DEHYDRATASE"/>
    <property type="match status" value="1"/>
</dbReference>
<comment type="caution">
    <text evidence="4">The sequence shown here is derived from an EMBL/GenBank/DDBJ whole genome shotgun (WGS) entry which is preliminary data.</text>
</comment>
<dbReference type="Pfam" id="PF03972">
    <property type="entry name" value="MmgE_PrpD_N"/>
    <property type="match status" value="1"/>
</dbReference>
<feature type="domain" description="MmgE/PrpD N-terminal" evidence="2">
    <location>
        <begin position="10"/>
        <end position="258"/>
    </location>
</feature>
<evidence type="ECO:0000256" key="1">
    <source>
        <dbReference type="ARBA" id="ARBA00006174"/>
    </source>
</evidence>
<dbReference type="InterPro" id="IPR045337">
    <property type="entry name" value="MmgE_PrpD_C"/>
</dbReference>
<dbReference type="InterPro" id="IPR045336">
    <property type="entry name" value="MmgE_PrpD_N"/>
</dbReference>
<evidence type="ECO:0000313" key="4">
    <source>
        <dbReference type="EMBL" id="MFC0249724.1"/>
    </source>
</evidence>
<evidence type="ECO:0000259" key="2">
    <source>
        <dbReference type="Pfam" id="PF03972"/>
    </source>
</evidence>
<evidence type="ECO:0000313" key="5">
    <source>
        <dbReference type="Proteomes" id="UP001589766"/>
    </source>
</evidence>
<dbReference type="Proteomes" id="UP001589766">
    <property type="component" value="Unassembled WGS sequence"/>
</dbReference>
<accession>A0ABV6F8C7</accession>
<dbReference type="Pfam" id="PF19305">
    <property type="entry name" value="MmgE_PrpD_C"/>
    <property type="match status" value="1"/>
</dbReference>